<comment type="caution">
    <text evidence="3">The sequence shown here is derived from an EMBL/GenBank/DDBJ whole genome shotgun (WGS) entry which is preliminary data.</text>
</comment>
<dbReference type="InterPro" id="IPR002347">
    <property type="entry name" value="SDR_fam"/>
</dbReference>
<dbReference type="PANTHER" id="PTHR43391:SF94">
    <property type="entry name" value="OXIDOREDUCTASE-RELATED"/>
    <property type="match status" value="1"/>
</dbReference>
<dbReference type="Pfam" id="PF00106">
    <property type="entry name" value="adh_short"/>
    <property type="match status" value="1"/>
</dbReference>
<gene>
    <name evidence="3" type="ORF">AQI70_18385</name>
</gene>
<dbReference type="EMBL" id="LMWJ01000013">
    <property type="protein sequence ID" value="KUM74793.1"/>
    <property type="molecule type" value="Genomic_DNA"/>
</dbReference>
<evidence type="ECO:0000313" key="3">
    <source>
        <dbReference type="EMBL" id="KUM74793.1"/>
    </source>
</evidence>
<dbReference type="PRINTS" id="PR00081">
    <property type="entry name" value="GDHRDH"/>
</dbReference>
<sequence>MEPVTLITGGSTGIGAETARRLLEQGHRVAVTARRADRLTEFARSTDVDSDRLMTLPGDTGDAEHVRQAVRMTAQSWGRLDNVIVNAGFSLPGTLADHLPEAMRSMILTNVLGPALVVQAVLPHLKETKGRLVLVGSVAGVKNTPGNLYSVTKWAVHALAENTRLMATADGVGVTLIAPGMVDTPFWEIRGGRPDAPTMTAAQVADCVLFALNQPAGVDINHLQMRPVGQLN</sequence>
<dbReference type="CDD" id="cd05233">
    <property type="entry name" value="SDR_c"/>
    <property type="match status" value="1"/>
</dbReference>
<dbReference type="AlphaFoldDB" id="A0A124H155"/>
<accession>A0A124H155</accession>
<dbReference type="PANTHER" id="PTHR43391">
    <property type="entry name" value="RETINOL DEHYDROGENASE-RELATED"/>
    <property type="match status" value="1"/>
</dbReference>
<dbReference type="GO" id="GO:0016491">
    <property type="term" value="F:oxidoreductase activity"/>
    <property type="evidence" value="ECO:0007669"/>
    <property type="project" value="UniProtKB-KW"/>
</dbReference>
<evidence type="ECO:0000313" key="4">
    <source>
        <dbReference type="Proteomes" id="UP000054024"/>
    </source>
</evidence>
<dbReference type="STRING" id="146536.AQI70_18385"/>
<dbReference type="InterPro" id="IPR036291">
    <property type="entry name" value="NAD(P)-bd_dom_sf"/>
</dbReference>
<dbReference type="SUPFAM" id="SSF51735">
    <property type="entry name" value="NAD(P)-binding Rossmann-fold domains"/>
    <property type="match status" value="1"/>
</dbReference>
<reference evidence="3 4" key="1">
    <citation type="submission" date="2015-10" db="EMBL/GenBank/DDBJ databases">
        <title>Draft genome sequence of Streptomyces curacoi DSM 40107, type strain for the species Streptomyces curacoi.</title>
        <authorList>
            <person name="Ruckert C."/>
            <person name="Winkler A."/>
            <person name="Kalinowski J."/>
            <person name="Kampfer P."/>
            <person name="Glaeser S."/>
        </authorList>
    </citation>
    <scope>NUCLEOTIDE SEQUENCE [LARGE SCALE GENOMIC DNA]</scope>
    <source>
        <strain evidence="3 4">DSM 40107</strain>
    </source>
</reference>
<proteinExistence type="inferred from homology"/>
<dbReference type="Gene3D" id="3.40.50.720">
    <property type="entry name" value="NAD(P)-binding Rossmann-like Domain"/>
    <property type="match status" value="1"/>
</dbReference>
<evidence type="ECO:0000256" key="2">
    <source>
        <dbReference type="ARBA" id="ARBA00023002"/>
    </source>
</evidence>
<comment type="similarity">
    <text evidence="1">Belongs to the short-chain dehydrogenases/reductases (SDR) family.</text>
</comment>
<keyword evidence="4" id="KW-1185">Reference proteome</keyword>
<organism evidence="3 4">
    <name type="scientific">Streptomyces curacoi</name>
    <dbReference type="NCBI Taxonomy" id="146536"/>
    <lineage>
        <taxon>Bacteria</taxon>
        <taxon>Bacillati</taxon>
        <taxon>Actinomycetota</taxon>
        <taxon>Actinomycetes</taxon>
        <taxon>Kitasatosporales</taxon>
        <taxon>Streptomycetaceae</taxon>
        <taxon>Streptomyces</taxon>
    </lineage>
</organism>
<keyword evidence="2" id="KW-0560">Oxidoreductase</keyword>
<dbReference type="RefSeq" id="WP_062151008.1">
    <property type="nucleotide sequence ID" value="NZ_KQ947988.1"/>
</dbReference>
<dbReference type="Proteomes" id="UP000054024">
    <property type="component" value="Unassembled WGS sequence"/>
</dbReference>
<name>A0A124H155_9ACTN</name>
<evidence type="ECO:0000256" key="1">
    <source>
        <dbReference type="ARBA" id="ARBA00006484"/>
    </source>
</evidence>
<protein>
    <submittedName>
        <fullName evidence="3">Short-chain dehydrogenase</fullName>
    </submittedName>
</protein>
<dbReference type="OrthoDB" id="9775296at2"/>